<keyword evidence="3" id="KW-1185">Reference proteome</keyword>
<dbReference type="SUPFAM" id="SSF81301">
    <property type="entry name" value="Nucleotidyltransferase"/>
    <property type="match status" value="1"/>
</dbReference>
<evidence type="ECO:0000313" key="3">
    <source>
        <dbReference type="Proteomes" id="UP001221302"/>
    </source>
</evidence>
<dbReference type="Pfam" id="PF18765">
    <property type="entry name" value="Polbeta"/>
    <property type="match status" value="1"/>
</dbReference>
<evidence type="ECO:0000313" key="2">
    <source>
        <dbReference type="EMBL" id="MDF1612086.1"/>
    </source>
</evidence>
<dbReference type="InterPro" id="IPR052548">
    <property type="entry name" value="Type_VII_TA_antitoxin"/>
</dbReference>
<comment type="caution">
    <text evidence="2">The sequence shown here is derived from an EMBL/GenBank/DDBJ whole genome shotgun (WGS) entry which is preliminary data.</text>
</comment>
<dbReference type="InterPro" id="IPR041633">
    <property type="entry name" value="Polbeta"/>
</dbReference>
<dbReference type="RefSeq" id="WP_321535854.1">
    <property type="nucleotide sequence ID" value="NZ_JARGDL010000009.1"/>
</dbReference>
<dbReference type="EMBL" id="JARGDL010000009">
    <property type="protein sequence ID" value="MDF1612086.1"/>
    <property type="molecule type" value="Genomic_DNA"/>
</dbReference>
<dbReference type="InterPro" id="IPR043519">
    <property type="entry name" value="NT_sf"/>
</dbReference>
<name>A0AAE3NWA1_9BACT</name>
<dbReference type="Proteomes" id="UP001221302">
    <property type="component" value="Unassembled WGS sequence"/>
</dbReference>
<dbReference type="AlphaFoldDB" id="A0AAE3NWA1"/>
<dbReference type="Gene3D" id="3.30.460.10">
    <property type="entry name" value="Beta Polymerase, domain 2"/>
    <property type="match status" value="1"/>
</dbReference>
<protein>
    <submittedName>
        <fullName evidence="2">Nucleotidyltransferase domain-containing protein</fullName>
    </submittedName>
</protein>
<reference evidence="2" key="1">
    <citation type="submission" date="2023-03" db="EMBL/GenBank/DDBJ databases">
        <title>Stygiobacter electus gen. nov., sp. nov., facultatively anaerobic thermotolerant bacterium of the class Ignavibacteria from a well of Yessentuki mineral water deposit.</title>
        <authorList>
            <person name="Podosokorskaya O.A."/>
            <person name="Elcheninov A.G."/>
            <person name="Petrova N.F."/>
            <person name="Zavarzina D.G."/>
            <person name="Kublanov I.V."/>
            <person name="Merkel A.Y."/>
        </authorList>
    </citation>
    <scope>NUCLEOTIDE SEQUENCE</scope>
    <source>
        <strain evidence="2">09-Me</strain>
    </source>
</reference>
<dbReference type="PANTHER" id="PTHR33933:SF1">
    <property type="entry name" value="PROTEIN ADENYLYLTRANSFERASE MNTA-RELATED"/>
    <property type="match status" value="1"/>
</dbReference>
<dbReference type="InterPro" id="IPR036390">
    <property type="entry name" value="WH_DNA-bd_sf"/>
</dbReference>
<sequence>MIVNNVLDEIFSRWSNLSVLRALNKYNIGISGREVSRVAKTSIKNCFVALNDLEQLGLVKRIRGGRDHFFSLNRENYLVQKIIIPLFEIENNFVELIEKDLKKVFSNKCEKVFIFGSVIRKEENINSDFDVCLVYKNANQKKLIEENILEVKTYFFEKYNINLSLLIVSLKEFNEKTKSKKPPFNEIISEGIKIFEKKNGKSN</sequence>
<proteinExistence type="predicted"/>
<accession>A0AAE3NWA1</accession>
<organism evidence="2 3">
    <name type="scientific">Stygiobacter electus</name>
    <dbReference type="NCBI Taxonomy" id="3032292"/>
    <lineage>
        <taxon>Bacteria</taxon>
        <taxon>Pseudomonadati</taxon>
        <taxon>Ignavibacteriota</taxon>
        <taxon>Ignavibacteria</taxon>
        <taxon>Ignavibacteriales</taxon>
        <taxon>Melioribacteraceae</taxon>
        <taxon>Stygiobacter</taxon>
    </lineage>
</organism>
<feature type="domain" description="Polymerase beta nucleotidyltransferase" evidence="1">
    <location>
        <begin position="100"/>
        <end position="198"/>
    </location>
</feature>
<evidence type="ECO:0000259" key="1">
    <source>
        <dbReference type="Pfam" id="PF18765"/>
    </source>
</evidence>
<gene>
    <name evidence="2" type="ORF">P0M35_07975</name>
</gene>
<dbReference type="SUPFAM" id="SSF46785">
    <property type="entry name" value="Winged helix' DNA-binding domain"/>
    <property type="match status" value="1"/>
</dbReference>
<dbReference type="PANTHER" id="PTHR33933">
    <property type="entry name" value="NUCLEOTIDYLTRANSFERASE"/>
    <property type="match status" value="1"/>
</dbReference>